<dbReference type="GO" id="GO:0005198">
    <property type="term" value="F:structural molecule activity"/>
    <property type="evidence" value="ECO:0007669"/>
    <property type="project" value="InterPro"/>
</dbReference>
<dbReference type="PANTHER" id="PTHR38009">
    <property type="entry name" value="CONSERVED HYPOTHETICAL PHAGE TAIL PROTEIN"/>
    <property type="match status" value="1"/>
</dbReference>
<dbReference type="EMBL" id="JHEG04000001">
    <property type="protein sequence ID" value="KAF3889258.1"/>
    <property type="molecule type" value="Genomic_DNA"/>
</dbReference>
<accession>A0A0C1QTW5</accession>
<protein>
    <submittedName>
        <fullName evidence="1">Phage tail protein</fullName>
    </submittedName>
</protein>
<dbReference type="Pfam" id="PF06841">
    <property type="entry name" value="Phage_T4_gp19"/>
    <property type="match status" value="1"/>
</dbReference>
<reference evidence="1" key="2">
    <citation type="submission" date="2019-11" db="EMBL/GenBank/DDBJ databases">
        <title>Improved Assembly of Tolypothrix boutellei genome.</title>
        <authorList>
            <person name="Sarangi A.N."/>
            <person name="Mukherjee M."/>
            <person name="Ghosh S."/>
            <person name="Singh D."/>
            <person name="Das A."/>
            <person name="Kant S."/>
            <person name="Prusty A."/>
            <person name="Tripathy S."/>
        </authorList>
    </citation>
    <scope>NUCLEOTIDE SEQUENCE</scope>
    <source>
        <strain evidence="1">VB521301</strain>
    </source>
</reference>
<dbReference type="InterPro" id="IPR011747">
    <property type="entry name" value="CHP02241"/>
</dbReference>
<name>A0A0C1QTW5_9CYAN</name>
<dbReference type="InterPro" id="IPR010667">
    <property type="entry name" value="Phage_T4_Gp19"/>
</dbReference>
<evidence type="ECO:0000313" key="2">
    <source>
        <dbReference type="EMBL" id="KIE07288.1"/>
    </source>
</evidence>
<proteinExistence type="predicted"/>
<evidence type="ECO:0000313" key="1">
    <source>
        <dbReference type="EMBL" id="KAF3889258.1"/>
    </source>
</evidence>
<dbReference type="OrthoDB" id="529773at2"/>
<dbReference type="RefSeq" id="WP_038072862.1">
    <property type="nucleotide sequence ID" value="NZ_JHEG04000001.1"/>
</dbReference>
<keyword evidence="3" id="KW-1185">Reference proteome</keyword>
<comment type="caution">
    <text evidence="2">The sequence shown here is derived from an EMBL/GenBank/DDBJ whole genome shotgun (WGS) entry which is preliminary data.</text>
</comment>
<sequence length="154" mass="16730">MAGQAEPLRGNTWYLTIDPYVPNSKMIFAINNLSRTVEAAGEQITGRNNKGVNRQSLPGLQNNPEPVEVKVIADGDTSLKDWFTKCNPQNGGVSQVSKNKGQGLVFLTDTQGQPKMQFTITNCYPIHHGLEGDLSAGANSVVVEHIRLMHEGIG</sequence>
<dbReference type="Proteomes" id="UP000029738">
    <property type="component" value="Unassembled WGS sequence"/>
</dbReference>
<evidence type="ECO:0000313" key="3">
    <source>
        <dbReference type="Proteomes" id="UP000029738"/>
    </source>
</evidence>
<dbReference type="AlphaFoldDB" id="A0A0C1QTW5"/>
<dbReference type="PANTHER" id="PTHR38009:SF1">
    <property type="entry name" value="CONSERVED HYPOTHETICAL PHAGE TAIL PROTEIN"/>
    <property type="match status" value="1"/>
</dbReference>
<gene>
    <name evidence="2" type="ORF">DA73_0239905</name>
    <name evidence="1" type="ORF">DA73_0400030080</name>
</gene>
<reference evidence="2" key="1">
    <citation type="journal article" date="2015" name="Genome Announc.">
        <title>Draft Genome Sequence of Tolypothrix boutellei Strain VB521301.</title>
        <authorList>
            <person name="Chandrababunaidu M.M."/>
            <person name="Singh D."/>
            <person name="Sen D."/>
            <person name="Bhan S."/>
            <person name="Das S."/>
            <person name="Gupta A."/>
            <person name="Adhikary S.P."/>
            <person name="Tripathy S."/>
        </authorList>
    </citation>
    <scope>NUCLEOTIDE SEQUENCE</scope>
    <source>
        <strain evidence="2">VB521301</strain>
    </source>
</reference>
<dbReference type="EMBL" id="JHEG02000059">
    <property type="protein sequence ID" value="KIE07288.1"/>
    <property type="molecule type" value="Genomic_DNA"/>
</dbReference>
<organism evidence="2">
    <name type="scientific">Tolypothrix bouteillei VB521301</name>
    <dbReference type="NCBI Taxonomy" id="1479485"/>
    <lineage>
        <taxon>Bacteria</taxon>
        <taxon>Bacillati</taxon>
        <taxon>Cyanobacteriota</taxon>
        <taxon>Cyanophyceae</taxon>
        <taxon>Nostocales</taxon>
        <taxon>Tolypothrichaceae</taxon>
        <taxon>Tolypothrix</taxon>
    </lineage>
</organism>